<dbReference type="GO" id="GO:0006376">
    <property type="term" value="P:mRNA splice site recognition"/>
    <property type="evidence" value="ECO:0000318"/>
    <property type="project" value="GO_Central"/>
</dbReference>
<keyword evidence="7" id="KW-0539">Nucleus</keyword>
<dbReference type="OrthoDB" id="410044at2759"/>
<dbReference type="HOGENOM" id="CLU_012062_15_5_1"/>
<accession>E9H6U9</accession>
<dbReference type="PhylomeDB" id="E9H6U9"/>
<evidence type="ECO:0000256" key="1">
    <source>
        <dbReference type="ARBA" id="ARBA00004123"/>
    </source>
</evidence>
<dbReference type="GO" id="GO:1990904">
    <property type="term" value="C:ribonucleoprotein complex"/>
    <property type="evidence" value="ECO:0000318"/>
    <property type="project" value="GO_Central"/>
</dbReference>
<dbReference type="eggNOG" id="KOG0146">
    <property type="taxonomic scope" value="Eukaryota"/>
</dbReference>
<dbReference type="OMA" id="ECTILRN"/>
<evidence type="ECO:0000256" key="8">
    <source>
        <dbReference type="PROSITE-ProRule" id="PRU00176"/>
    </source>
</evidence>
<gene>
    <name evidence="10" type="ORF">DAPPUDRAFT_326142</name>
</gene>
<protein>
    <recommendedName>
        <fullName evidence="9">RRM domain-containing protein</fullName>
    </recommendedName>
</protein>
<dbReference type="AlphaFoldDB" id="E9H6U9"/>
<keyword evidence="4" id="KW-0963">Cytoplasm</keyword>
<dbReference type="SUPFAM" id="SSF54928">
    <property type="entry name" value="RNA-binding domain, RBD"/>
    <property type="match status" value="1"/>
</dbReference>
<dbReference type="Gene3D" id="3.30.70.330">
    <property type="match status" value="2"/>
</dbReference>
<proteinExistence type="inferred from homology"/>
<dbReference type="PROSITE" id="PS50102">
    <property type="entry name" value="RRM"/>
    <property type="match status" value="2"/>
</dbReference>
<evidence type="ECO:0000259" key="9">
    <source>
        <dbReference type="PROSITE" id="PS50102"/>
    </source>
</evidence>
<dbReference type="Pfam" id="PF00076">
    <property type="entry name" value="RRM_1"/>
    <property type="match status" value="2"/>
</dbReference>
<dbReference type="InParanoid" id="E9H6U9"/>
<evidence type="ECO:0000256" key="7">
    <source>
        <dbReference type="ARBA" id="ARBA00023242"/>
    </source>
</evidence>
<dbReference type="GO" id="GO:0005737">
    <property type="term" value="C:cytoplasm"/>
    <property type="evidence" value="ECO:0000318"/>
    <property type="project" value="GO_Central"/>
</dbReference>
<dbReference type="InterPro" id="IPR000504">
    <property type="entry name" value="RRM_dom"/>
</dbReference>
<name>E9H6U9_DAPPU</name>
<dbReference type="Proteomes" id="UP000000305">
    <property type="component" value="Unassembled WGS sequence"/>
</dbReference>
<dbReference type="GO" id="GO:0005634">
    <property type="term" value="C:nucleus"/>
    <property type="evidence" value="ECO:0000318"/>
    <property type="project" value="GO_Central"/>
</dbReference>
<feature type="domain" description="RRM" evidence="9">
    <location>
        <begin position="124"/>
        <end position="197"/>
    </location>
</feature>
<evidence type="ECO:0000313" key="11">
    <source>
        <dbReference type="Proteomes" id="UP000000305"/>
    </source>
</evidence>
<dbReference type="GO" id="GO:0003729">
    <property type="term" value="F:mRNA binding"/>
    <property type="evidence" value="ECO:0000318"/>
    <property type="project" value="GO_Central"/>
</dbReference>
<comment type="similarity">
    <text evidence="3">Belongs to the CELF/BRUNOL family.</text>
</comment>
<sequence>MALLHTHTSTAGLDGGGGRRVHCECEVIPLKNAEAIKLFVGQIPRNLEEADLRPMFEEFGKIYELTVLKDKLTGMHKGCAFLTYCTRESAINAQNALHEKRTLPGMNRPIQVKPADSDNRGEDRKLFVGMLSKQQTDEDVRQLFLPYGTIEECTILRGPDGQSKGCAFVKFSTHAEAQTAINSLHGSQTMPVSISSTHLDISNVDQNKKQTNKNTHTHTFAFIFKKNTK</sequence>
<feature type="non-terminal residue" evidence="10">
    <location>
        <position position="229"/>
    </location>
</feature>
<dbReference type="KEGG" id="dpx:DAPPUDRAFT_326142"/>
<dbReference type="InterPro" id="IPR035979">
    <property type="entry name" value="RBD_domain_sf"/>
</dbReference>
<dbReference type="SMART" id="SM00360">
    <property type="entry name" value="RRM"/>
    <property type="match status" value="2"/>
</dbReference>
<feature type="domain" description="RRM" evidence="9">
    <location>
        <begin position="36"/>
        <end position="117"/>
    </location>
</feature>
<dbReference type="FunFam" id="3.30.70.330:FF:000010">
    <property type="entry name" value="CUGBP Elav-like family member 4 isoform 3"/>
    <property type="match status" value="1"/>
</dbReference>
<dbReference type="CDD" id="cd12632">
    <property type="entry name" value="RRM1_CELF3_4_5_6"/>
    <property type="match status" value="1"/>
</dbReference>
<evidence type="ECO:0000256" key="5">
    <source>
        <dbReference type="ARBA" id="ARBA00022737"/>
    </source>
</evidence>
<dbReference type="InterPro" id="IPR034648">
    <property type="entry name" value="CELF3/4/5/6_RRM1"/>
</dbReference>
<keyword evidence="6 8" id="KW-0694">RNA-binding</keyword>
<reference evidence="10 11" key="1">
    <citation type="journal article" date="2011" name="Science">
        <title>The ecoresponsive genome of Daphnia pulex.</title>
        <authorList>
            <person name="Colbourne J.K."/>
            <person name="Pfrender M.E."/>
            <person name="Gilbert D."/>
            <person name="Thomas W.K."/>
            <person name="Tucker A."/>
            <person name="Oakley T.H."/>
            <person name="Tokishita S."/>
            <person name="Aerts A."/>
            <person name="Arnold G.J."/>
            <person name="Basu M.K."/>
            <person name="Bauer D.J."/>
            <person name="Caceres C.E."/>
            <person name="Carmel L."/>
            <person name="Casola C."/>
            <person name="Choi J.H."/>
            <person name="Detter J.C."/>
            <person name="Dong Q."/>
            <person name="Dusheyko S."/>
            <person name="Eads B.D."/>
            <person name="Frohlich T."/>
            <person name="Geiler-Samerotte K.A."/>
            <person name="Gerlach D."/>
            <person name="Hatcher P."/>
            <person name="Jogdeo S."/>
            <person name="Krijgsveld J."/>
            <person name="Kriventseva E.V."/>
            <person name="Kultz D."/>
            <person name="Laforsch C."/>
            <person name="Lindquist E."/>
            <person name="Lopez J."/>
            <person name="Manak J.R."/>
            <person name="Muller J."/>
            <person name="Pangilinan J."/>
            <person name="Patwardhan R.P."/>
            <person name="Pitluck S."/>
            <person name="Pritham E.J."/>
            <person name="Rechtsteiner A."/>
            <person name="Rho M."/>
            <person name="Rogozin I.B."/>
            <person name="Sakarya O."/>
            <person name="Salamov A."/>
            <person name="Schaack S."/>
            <person name="Shapiro H."/>
            <person name="Shiga Y."/>
            <person name="Skalitzky C."/>
            <person name="Smith Z."/>
            <person name="Souvorov A."/>
            <person name="Sung W."/>
            <person name="Tang Z."/>
            <person name="Tsuchiya D."/>
            <person name="Tu H."/>
            <person name="Vos H."/>
            <person name="Wang M."/>
            <person name="Wolf Y.I."/>
            <person name="Yamagata H."/>
            <person name="Yamada T."/>
            <person name="Ye Y."/>
            <person name="Shaw J.R."/>
            <person name="Andrews J."/>
            <person name="Crease T.J."/>
            <person name="Tang H."/>
            <person name="Lucas S.M."/>
            <person name="Robertson H.M."/>
            <person name="Bork P."/>
            <person name="Koonin E.V."/>
            <person name="Zdobnov E.M."/>
            <person name="Grigoriev I.V."/>
            <person name="Lynch M."/>
            <person name="Boore J.L."/>
        </authorList>
    </citation>
    <scope>NUCLEOTIDE SEQUENCE [LARGE SCALE GENOMIC DNA]</scope>
</reference>
<dbReference type="PANTHER" id="PTHR24012">
    <property type="entry name" value="RNA BINDING PROTEIN"/>
    <property type="match status" value="1"/>
</dbReference>
<comment type="subcellular location">
    <subcellularLocation>
        <location evidence="2">Cytoplasm</location>
    </subcellularLocation>
    <subcellularLocation>
        <location evidence="1">Nucleus</location>
    </subcellularLocation>
</comment>
<evidence type="ECO:0000256" key="3">
    <source>
        <dbReference type="ARBA" id="ARBA00009621"/>
    </source>
</evidence>
<keyword evidence="11" id="KW-1185">Reference proteome</keyword>
<evidence type="ECO:0000256" key="2">
    <source>
        <dbReference type="ARBA" id="ARBA00004496"/>
    </source>
</evidence>
<dbReference type="InterPro" id="IPR012677">
    <property type="entry name" value="Nucleotide-bd_a/b_plait_sf"/>
</dbReference>
<dbReference type="EMBL" id="GL732598">
    <property type="protein sequence ID" value="EFX72577.1"/>
    <property type="molecule type" value="Genomic_DNA"/>
</dbReference>
<evidence type="ECO:0000256" key="6">
    <source>
        <dbReference type="ARBA" id="ARBA00022884"/>
    </source>
</evidence>
<dbReference type="GO" id="GO:0000381">
    <property type="term" value="P:regulation of alternative mRNA splicing, via spliceosome"/>
    <property type="evidence" value="ECO:0000318"/>
    <property type="project" value="GO_Central"/>
</dbReference>
<evidence type="ECO:0000313" key="10">
    <source>
        <dbReference type="EMBL" id="EFX72577.1"/>
    </source>
</evidence>
<keyword evidence="5" id="KW-0677">Repeat</keyword>
<organism evidence="10 11">
    <name type="scientific">Daphnia pulex</name>
    <name type="common">Water flea</name>
    <dbReference type="NCBI Taxonomy" id="6669"/>
    <lineage>
        <taxon>Eukaryota</taxon>
        <taxon>Metazoa</taxon>
        <taxon>Ecdysozoa</taxon>
        <taxon>Arthropoda</taxon>
        <taxon>Crustacea</taxon>
        <taxon>Branchiopoda</taxon>
        <taxon>Diplostraca</taxon>
        <taxon>Cladocera</taxon>
        <taxon>Anomopoda</taxon>
        <taxon>Daphniidae</taxon>
        <taxon>Daphnia</taxon>
    </lineage>
</organism>
<dbReference type="FunFam" id="3.30.70.330:FF:000322">
    <property type="entry name" value="CUGBP Elav-like family member 2"/>
    <property type="match status" value="1"/>
</dbReference>
<evidence type="ECO:0000256" key="4">
    <source>
        <dbReference type="ARBA" id="ARBA00022490"/>
    </source>
</evidence>